<protein>
    <submittedName>
        <fullName evidence="2">Uncharacterized protein</fullName>
    </submittedName>
</protein>
<evidence type="ECO:0000313" key="3">
    <source>
        <dbReference type="Proteomes" id="UP000807469"/>
    </source>
</evidence>
<evidence type="ECO:0000313" key="2">
    <source>
        <dbReference type="EMBL" id="KAF9473055.1"/>
    </source>
</evidence>
<organism evidence="2 3">
    <name type="scientific">Pholiota conissans</name>
    <dbReference type="NCBI Taxonomy" id="109636"/>
    <lineage>
        <taxon>Eukaryota</taxon>
        <taxon>Fungi</taxon>
        <taxon>Dikarya</taxon>
        <taxon>Basidiomycota</taxon>
        <taxon>Agaricomycotina</taxon>
        <taxon>Agaricomycetes</taxon>
        <taxon>Agaricomycetidae</taxon>
        <taxon>Agaricales</taxon>
        <taxon>Agaricineae</taxon>
        <taxon>Strophariaceae</taxon>
        <taxon>Pholiota</taxon>
    </lineage>
</organism>
<comment type="caution">
    <text evidence="2">The sequence shown here is derived from an EMBL/GenBank/DDBJ whole genome shotgun (WGS) entry which is preliminary data.</text>
</comment>
<dbReference type="Proteomes" id="UP000807469">
    <property type="component" value="Unassembled WGS sequence"/>
</dbReference>
<gene>
    <name evidence="2" type="ORF">BDN70DRAFT_413882</name>
</gene>
<keyword evidence="3" id="KW-1185">Reference proteome</keyword>
<accession>A0A9P5YQU3</accession>
<evidence type="ECO:0000256" key="1">
    <source>
        <dbReference type="SAM" id="MobiDB-lite"/>
    </source>
</evidence>
<proteinExistence type="predicted"/>
<dbReference type="EMBL" id="MU155474">
    <property type="protein sequence ID" value="KAF9473055.1"/>
    <property type="molecule type" value="Genomic_DNA"/>
</dbReference>
<feature type="region of interest" description="Disordered" evidence="1">
    <location>
        <begin position="53"/>
        <end position="88"/>
    </location>
</feature>
<name>A0A9P5YQU3_9AGAR</name>
<sequence>MSFFPNAHRPIIEGGRFTSVQGDAHFHVGDENARTHRGLDILHRHVAASAFYERPNESIPRNATLRHDLPSSQTSRSGFEAQKAASRSSFGYTVQLVRESLRSHKQSQRPSQRRDS</sequence>
<reference evidence="2" key="1">
    <citation type="submission" date="2020-11" db="EMBL/GenBank/DDBJ databases">
        <authorList>
            <consortium name="DOE Joint Genome Institute"/>
            <person name="Ahrendt S."/>
            <person name="Riley R."/>
            <person name="Andreopoulos W."/>
            <person name="Labutti K."/>
            <person name="Pangilinan J."/>
            <person name="Ruiz-Duenas F.J."/>
            <person name="Barrasa J.M."/>
            <person name="Sanchez-Garcia M."/>
            <person name="Camarero S."/>
            <person name="Miyauchi S."/>
            <person name="Serrano A."/>
            <person name="Linde D."/>
            <person name="Babiker R."/>
            <person name="Drula E."/>
            <person name="Ayuso-Fernandez I."/>
            <person name="Pacheco R."/>
            <person name="Padilla G."/>
            <person name="Ferreira P."/>
            <person name="Barriuso J."/>
            <person name="Kellner H."/>
            <person name="Castanera R."/>
            <person name="Alfaro M."/>
            <person name="Ramirez L."/>
            <person name="Pisabarro A.G."/>
            <person name="Kuo A."/>
            <person name="Tritt A."/>
            <person name="Lipzen A."/>
            <person name="He G."/>
            <person name="Yan M."/>
            <person name="Ng V."/>
            <person name="Cullen D."/>
            <person name="Martin F."/>
            <person name="Rosso M.-N."/>
            <person name="Henrissat B."/>
            <person name="Hibbett D."/>
            <person name="Martinez A.T."/>
            <person name="Grigoriev I.V."/>
        </authorList>
    </citation>
    <scope>NUCLEOTIDE SEQUENCE</scope>
    <source>
        <strain evidence="2">CIRM-BRFM 674</strain>
    </source>
</reference>
<dbReference type="AlphaFoldDB" id="A0A9P5YQU3"/>